<keyword evidence="1" id="KW-1185">Reference proteome</keyword>
<evidence type="ECO:0000313" key="2">
    <source>
        <dbReference type="WBParaSite" id="Pan_g10263.t1"/>
    </source>
</evidence>
<accession>A0A7E4ULP4</accession>
<dbReference type="AlphaFoldDB" id="A0A7E4ULP4"/>
<name>A0A7E4ULP4_PANRE</name>
<reference evidence="1" key="1">
    <citation type="journal article" date="2013" name="Genetics">
        <title>The draft genome and transcriptome of Panagrellus redivivus are shaped by the harsh demands of a free-living lifestyle.</title>
        <authorList>
            <person name="Srinivasan J."/>
            <person name="Dillman A.R."/>
            <person name="Macchietto M.G."/>
            <person name="Heikkinen L."/>
            <person name="Lakso M."/>
            <person name="Fracchia K.M."/>
            <person name="Antoshechkin I."/>
            <person name="Mortazavi A."/>
            <person name="Wong G."/>
            <person name="Sternberg P.W."/>
        </authorList>
    </citation>
    <scope>NUCLEOTIDE SEQUENCE [LARGE SCALE GENOMIC DNA]</scope>
    <source>
        <strain evidence="1">MT8872</strain>
    </source>
</reference>
<sequence>MSVFYNNAEDERRSRSVVFKYIRELESDDAEERHQEDYITVIDIIRWLGITDEIDESAVRRTRSGGFIMVTLLSLASKDLLLDRKGWLRTEPRLKDVFIEPAHSLAVIDRRRNTDNRRR</sequence>
<organism evidence="1 2">
    <name type="scientific">Panagrellus redivivus</name>
    <name type="common">Microworm</name>
    <dbReference type="NCBI Taxonomy" id="6233"/>
    <lineage>
        <taxon>Eukaryota</taxon>
        <taxon>Metazoa</taxon>
        <taxon>Ecdysozoa</taxon>
        <taxon>Nematoda</taxon>
        <taxon>Chromadorea</taxon>
        <taxon>Rhabditida</taxon>
        <taxon>Tylenchina</taxon>
        <taxon>Panagrolaimomorpha</taxon>
        <taxon>Panagrolaimoidea</taxon>
        <taxon>Panagrolaimidae</taxon>
        <taxon>Panagrellus</taxon>
    </lineage>
</organism>
<dbReference type="WBParaSite" id="Pan_g10263.t1">
    <property type="protein sequence ID" value="Pan_g10263.t1"/>
    <property type="gene ID" value="Pan_g10263"/>
</dbReference>
<reference evidence="2" key="2">
    <citation type="submission" date="2020-10" db="UniProtKB">
        <authorList>
            <consortium name="WormBaseParasite"/>
        </authorList>
    </citation>
    <scope>IDENTIFICATION</scope>
</reference>
<proteinExistence type="predicted"/>
<dbReference type="Proteomes" id="UP000492821">
    <property type="component" value="Unassembled WGS sequence"/>
</dbReference>
<protein>
    <submittedName>
        <fullName evidence="2">WYL domain-containing protein</fullName>
    </submittedName>
</protein>
<evidence type="ECO:0000313" key="1">
    <source>
        <dbReference type="Proteomes" id="UP000492821"/>
    </source>
</evidence>